<evidence type="ECO:0000313" key="1">
    <source>
        <dbReference type="EMBL" id="XDU66910.1"/>
    </source>
</evidence>
<dbReference type="KEGG" id="lrug:AB8B22_00435"/>
<name>A0AB39VGT9_9FUSO</name>
<proteinExistence type="predicted"/>
<dbReference type="EMBL" id="CP165644">
    <property type="protein sequence ID" value="XDU66910.1"/>
    <property type="molecule type" value="Genomic_DNA"/>
</dbReference>
<dbReference type="PANTHER" id="PTHR30189:SF1">
    <property type="entry name" value="LPS-ASSEMBLY PROTEIN LPTD"/>
    <property type="match status" value="1"/>
</dbReference>
<dbReference type="AlphaFoldDB" id="A0AB39VGT9"/>
<protein>
    <submittedName>
        <fullName evidence="1">LPS-assembly protein LptD</fullName>
    </submittedName>
</protein>
<reference evidence="1" key="1">
    <citation type="submission" date="2024-07" db="EMBL/GenBank/DDBJ databases">
        <authorList>
            <person name="Li X.-J."/>
            <person name="Wang X."/>
        </authorList>
    </citation>
    <scope>NUCLEOTIDE SEQUENCE</scope>
    <source>
        <strain evidence="1">HSP-334</strain>
    </source>
</reference>
<sequence length="1205" mass="140988">MIELETESSRINLDTEEINTQGNVTVKYKDIKIKADNIKKLPNKNIITGSGDVEFNQGSQKVKVDNLIFDMDTKLAKIYNSESYDTNMKLRYGGEETLSEGNKKITVKNGWFTTSPYEKPNYKIEANELEIYPNRKAIARDIKVVAGGKTWLKLPYYVTSLKPASQRATLFPYVGMDSDRGFFGIMGFDYDLGPLAQGFVDFELSTKQKLALKFSNDYSFWGNNSGNIFINRFVVPIGNHKKEWDFRVNHRVRNAPKKAKEDRKFYDTGYGIWNINYQNITPNLMYAVDGSKLKDDYTAFVDKYKHIGFWDANINQELGQNGELNIKYYWTQDKKALKALTDINDKIMKDNSLDPRRTDVDLYKSIKYTNGNKDVEITVDNEDFRDINPGYVGDLNSYRKKRNYGINLKGPKIKLDYLNSDNDEYGELLGMRDRGDDKTIHWVQKKAYDKREEWGLTFGNYYPFKKYEFFGYEPRTSYQNFSNNLYFGAQVKQVDVQKKEYEYDYTRDNENYNSLFLNSSTSDESRIYKVYEDNETIRRAQKIIYEKYRSQKFNVGNDRIDLPIKDSFVGFNMGFENRDYNSVAVPKFKNGRKVEDLNSTTGYEVATDASGNTIRQKPSMNIFTMDTRLFTTLFDNTYKKNNKYDVKVTNDATFTVQRTDADSAMYGEYDIVEIPTNATGFGNSFIYQIGNVTFNYNLNLRNDRHFRDNWLKNRYVRNYFKADIAGERFISFDLQSNDEYEFKHFRSQRDFNREFQYGFLSNNGDNFLYKFSEKNKKLFPLNTSLGWNQKIYKESLKDRTFGINFNEWGFEYSNLVSKANDIFGNTATFGFPALKLKTNYHRLGFVYDTKKMKDKKFESDHYFRVNFGFGKKIYRDLKNTPINVSDDKYIRGNDYTTIGFLYRYENDAKPRYLADVEAEKEEAKKIDLGSLDTKELETEIQNSNTVKNSNTQNFSIEDTSKNIVDKIVVKDDNRLFLSSEEEEAYKSYVEEENYRQNKFSLNDFNKKLQSLRSQKKYFQIGMDMQIDGSDAANPSGMKGLDKINDLSFKVETGYLDKFFVRYAFVMERPDRIYRKDPSRNSTFDFRRHEFESKYMFSKDPDKPWWIGGKLQYVQNGAPKASDPEIYESSWYAKKVNKITLGMATLSHSFENVEWEIGAGMKWDKPDNKKLGYYPVVSLKFGITPFPEKNIQFNYSGKGVEFGAGL</sequence>
<dbReference type="PANTHER" id="PTHR30189">
    <property type="entry name" value="LPS-ASSEMBLY PROTEIN"/>
    <property type="match status" value="1"/>
</dbReference>
<dbReference type="InterPro" id="IPR050218">
    <property type="entry name" value="LptD"/>
</dbReference>
<dbReference type="GO" id="GO:0009279">
    <property type="term" value="C:cell outer membrane"/>
    <property type="evidence" value="ECO:0007669"/>
    <property type="project" value="TreeGrafter"/>
</dbReference>
<organism evidence="1">
    <name type="scientific">Leptotrichia rugosa</name>
    <dbReference type="NCBI Taxonomy" id="3239302"/>
    <lineage>
        <taxon>Bacteria</taxon>
        <taxon>Fusobacteriati</taxon>
        <taxon>Fusobacteriota</taxon>
        <taxon>Fusobacteriia</taxon>
        <taxon>Fusobacteriales</taxon>
        <taxon>Leptotrichiaceae</taxon>
        <taxon>Leptotrichia</taxon>
    </lineage>
</organism>
<gene>
    <name evidence="1" type="ORF">AB8B22_00435</name>
</gene>
<accession>A0AB39VGT9</accession>
<dbReference type="GO" id="GO:1990351">
    <property type="term" value="C:transporter complex"/>
    <property type="evidence" value="ECO:0007669"/>
    <property type="project" value="TreeGrafter"/>
</dbReference>